<name>A0A0E1RUY3_COCIM</name>
<feature type="compositionally biased region" description="Polar residues" evidence="1">
    <location>
        <begin position="65"/>
        <end position="91"/>
    </location>
</feature>
<dbReference type="OrthoDB" id="10422805at2759"/>
<dbReference type="AlphaFoldDB" id="A0A0E1RUY3"/>
<reference evidence="3" key="2">
    <citation type="journal article" date="2010" name="Genome Res.">
        <title>Population genomic sequencing of Coccidioides fungi reveals recent hybridization and transposon control.</title>
        <authorList>
            <person name="Neafsey D.E."/>
            <person name="Barker B.M."/>
            <person name="Sharpton T.J."/>
            <person name="Stajich J.E."/>
            <person name="Park D.J."/>
            <person name="Whiston E."/>
            <person name="Hung C.-Y."/>
            <person name="McMahan C."/>
            <person name="White J."/>
            <person name="Sykes S."/>
            <person name="Heiman D."/>
            <person name="Young S."/>
            <person name="Zeng Q."/>
            <person name="Abouelleil A."/>
            <person name="Aftuck L."/>
            <person name="Bessette D."/>
            <person name="Brown A."/>
            <person name="FitzGerald M."/>
            <person name="Lui A."/>
            <person name="Macdonald J.P."/>
            <person name="Priest M."/>
            <person name="Orbach M.J."/>
            <person name="Galgiani J.N."/>
            <person name="Kirkland T.N."/>
            <person name="Cole G.T."/>
            <person name="Birren B.W."/>
            <person name="Henn M.R."/>
            <person name="Taylor J.W."/>
            <person name="Rounsley S.D."/>
        </authorList>
    </citation>
    <scope>GENOME REANNOTATION</scope>
    <source>
        <strain evidence="3">RS</strain>
    </source>
</reference>
<evidence type="ECO:0000256" key="1">
    <source>
        <dbReference type="SAM" id="MobiDB-lite"/>
    </source>
</evidence>
<dbReference type="KEGG" id="cim:CIMG_12932"/>
<proteinExistence type="predicted"/>
<feature type="region of interest" description="Disordered" evidence="1">
    <location>
        <begin position="63"/>
        <end position="91"/>
    </location>
</feature>
<dbReference type="InParanoid" id="A0A0E1RUY3"/>
<feature type="region of interest" description="Disordered" evidence="1">
    <location>
        <begin position="1"/>
        <end position="22"/>
    </location>
</feature>
<dbReference type="GeneID" id="24164559"/>
<sequence length="317" mass="35568">MSEGPETEFLNDDGHHDMPDSMHVDMTVDKLHYDCENGFNGIDSMASHPDTLMDLDTVIDPPNTDAISTASTEAQDSQDGPIQPVSRTTSAPIKDSEIQNEYPPASLSEIQKESPPTLPCEIQQGIDSMANYPDTSMDLNTVIDSSNPDAVLTASTEAQDSQDGLIQIRDDCKYDSTPVHIVVEQPVSRTTSAPIKNSEIQNEYLPALPKHHFLDVEMINSDDTLLLNMGYEFLNKVTQLESEPQTSDEGNTKQVDLVELIKPGRFQYEQMNSQTWWNFTSFFMLLQNENNEQDEFIADEMEIGKIMKMILYFVLST</sequence>
<evidence type="ECO:0000313" key="2">
    <source>
        <dbReference type="EMBL" id="EAS28653.2"/>
    </source>
</evidence>
<dbReference type="VEuPathDB" id="FungiDB:CIMG_12932"/>
<dbReference type="Proteomes" id="UP000001261">
    <property type="component" value="Unassembled WGS sequence"/>
</dbReference>
<reference evidence="3" key="1">
    <citation type="journal article" date="2009" name="Genome Res.">
        <title>Comparative genomic analyses of the human fungal pathogens Coccidioides and their relatives.</title>
        <authorList>
            <person name="Sharpton T.J."/>
            <person name="Stajich J.E."/>
            <person name="Rounsley S.D."/>
            <person name="Gardner M.J."/>
            <person name="Wortman J.R."/>
            <person name="Jordar V.S."/>
            <person name="Maiti R."/>
            <person name="Kodira C.D."/>
            <person name="Neafsey D.E."/>
            <person name="Zeng Q."/>
            <person name="Hung C.-Y."/>
            <person name="McMahan C."/>
            <person name="Muszewska A."/>
            <person name="Grynberg M."/>
            <person name="Mandel M.A."/>
            <person name="Kellner E.M."/>
            <person name="Barker B.M."/>
            <person name="Galgiani J.N."/>
            <person name="Orbach M.J."/>
            <person name="Kirkland T.N."/>
            <person name="Cole G.T."/>
            <person name="Henn M.R."/>
            <person name="Birren B.W."/>
            <person name="Taylor J.W."/>
        </authorList>
    </citation>
    <scope>NUCLEOTIDE SEQUENCE [LARGE SCALE GENOMIC DNA]</scope>
    <source>
        <strain evidence="3">RS</strain>
    </source>
</reference>
<feature type="compositionally biased region" description="Acidic residues" evidence="1">
    <location>
        <begin position="1"/>
        <end position="11"/>
    </location>
</feature>
<evidence type="ECO:0000313" key="3">
    <source>
        <dbReference type="Proteomes" id="UP000001261"/>
    </source>
</evidence>
<gene>
    <name evidence="2" type="ORF">CIMG_12932</name>
</gene>
<protein>
    <submittedName>
        <fullName evidence="2">Uncharacterized protein</fullName>
    </submittedName>
</protein>
<keyword evidence="3" id="KW-1185">Reference proteome</keyword>
<feature type="compositionally biased region" description="Basic and acidic residues" evidence="1">
    <location>
        <begin position="12"/>
        <end position="22"/>
    </location>
</feature>
<accession>A0A0E1RUY3</accession>
<dbReference type="RefSeq" id="XP_001240236.2">
    <property type="nucleotide sequence ID" value="XM_001240235.2"/>
</dbReference>
<dbReference type="EMBL" id="GG704912">
    <property type="protein sequence ID" value="EAS28653.2"/>
    <property type="molecule type" value="Genomic_DNA"/>
</dbReference>
<organism evidence="2 3">
    <name type="scientific">Coccidioides immitis (strain RS)</name>
    <name type="common">Valley fever fungus</name>
    <dbReference type="NCBI Taxonomy" id="246410"/>
    <lineage>
        <taxon>Eukaryota</taxon>
        <taxon>Fungi</taxon>
        <taxon>Dikarya</taxon>
        <taxon>Ascomycota</taxon>
        <taxon>Pezizomycotina</taxon>
        <taxon>Eurotiomycetes</taxon>
        <taxon>Eurotiomycetidae</taxon>
        <taxon>Onygenales</taxon>
        <taxon>Onygenaceae</taxon>
        <taxon>Coccidioides</taxon>
    </lineage>
</organism>
<dbReference type="OMA" id="IINNCEC"/>